<name>A0A8G1RCW1_9EURO</name>
<feature type="compositionally biased region" description="Polar residues" evidence="6">
    <location>
        <begin position="261"/>
        <end position="291"/>
    </location>
</feature>
<keyword evidence="1" id="KW-0479">Metal-binding</keyword>
<feature type="compositionally biased region" description="Polar residues" evidence="6">
    <location>
        <begin position="459"/>
        <end position="473"/>
    </location>
</feature>
<keyword evidence="9" id="KW-1185">Reference proteome</keyword>
<organism evidence="8 9">
    <name type="scientific">Aspergillus piperis CBS 112811</name>
    <dbReference type="NCBI Taxonomy" id="1448313"/>
    <lineage>
        <taxon>Eukaryota</taxon>
        <taxon>Fungi</taxon>
        <taxon>Dikarya</taxon>
        <taxon>Ascomycota</taxon>
        <taxon>Pezizomycotina</taxon>
        <taxon>Eurotiomycetes</taxon>
        <taxon>Eurotiomycetidae</taxon>
        <taxon>Eurotiales</taxon>
        <taxon>Aspergillaceae</taxon>
        <taxon>Aspergillus</taxon>
        <taxon>Aspergillus subgen. Circumdati</taxon>
    </lineage>
</organism>
<dbReference type="GO" id="GO:0008270">
    <property type="term" value="F:zinc ion binding"/>
    <property type="evidence" value="ECO:0007669"/>
    <property type="project" value="UniProtKB-KW"/>
</dbReference>
<gene>
    <name evidence="8" type="ORF">BO85DRAFT_360100</name>
</gene>
<feature type="region of interest" description="Disordered" evidence="6">
    <location>
        <begin position="368"/>
        <end position="398"/>
    </location>
</feature>
<dbReference type="GeneID" id="37158940"/>
<dbReference type="RefSeq" id="XP_025521269.1">
    <property type="nucleotide sequence ID" value="XM_025655538.1"/>
</dbReference>
<feature type="domain" description="MYND-type" evidence="7">
    <location>
        <begin position="903"/>
        <end position="939"/>
    </location>
</feature>
<dbReference type="EMBL" id="KZ825054">
    <property type="protein sequence ID" value="RAH63347.1"/>
    <property type="molecule type" value="Genomic_DNA"/>
</dbReference>
<evidence type="ECO:0000313" key="8">
    <source>
        <dbReference type="EMBL" id="RAH63347.1"/>
    </source>
</evidence>
<reference evidence="8 9" key="1">
    <citation type="submission" date="2018-02" db="EMBL/GenBank/DDBJ databases">
        <title>The genomes of Aspergillus section Nigri reveals drivers in fungal speciation.</title>
        <authorList>
            <consortium name="DOE Joint Genome Institute"/>
            <person name="Vesth T.C."/>
            <person name="Nybo J."/>
            <person name="Theobald S."/>
            <person name="Brandl J."/>
            <person name="Frisvad J.C."/>
            <person name="Nielsen K.F."/>
            <person name="Lyhne E.K."/>
            <person name="Kogle M.E."/>
            <person name="Kuo A."/>
            <person name="Riley R."/>
            <person name="Clum A."/>
            <person name="Nolan M."/>
            <person name="Lipzen A."/>
            <person name="Salamov A."/>
            <person name="Henrissat B."/>
            <person name="Wiebenga A."/>
            <person name="De vries R.P."/>
            <person name="Grigoriev I.V."/>
            <person name="Mortensen U.H."/>
            <person name="Andersen M.R."/>
            <person name="Baker S.E."/>
        </authorList>
    </citation>
    <scope>NUCLEOTIDE SEQUENCE [LARGE SCALE GENOMIC DNA]</scope>
    <source>
        <strain evidence="8 9">CBS 112811</strain>
    </source>
</reference>
<dbReference type="Pfam" id="PF13424">
    <property type="entry name" value="TPR_12"/>
    <property type="match status" value="1"/>
</dbReference>
<evidence type="ECO:0000313" key="9">
    <source>
        <dbReference type="Proteomes" id="UP000249526"/>
    </source>
</evidence>
<evidence type="ECO:0000256" key="6">
    <source>
        <dbReference type="SAM" id="MobiDB-lite"/>
    </source>
</evidence>
<keyword evidence="5" id="KW-0862">Zinc</keyword>
<dbReference type="InterPro" id="IPR002893">
    <property type="entry name" value="Znf_MYND"/>
</dbReference>
<dbReference type="PROSITE" id="PS01360">
    <property type="entry name" value="ZF_MYND_1"/>
    <property type="match status" value="1"/>
</dbReference>
<evidence type="ECO:0000256" key="2">
    <source>
        <dbReference type="ARBA" id="ARBA00022737"/>
    </source>
</evidence>
<accession>A0A8G1RCW1</accession>
<dbReference type="PANTHER" id="PTHR45641:SF19">
    <property type="entry name" value="NEPHROCYSTIN-3"/>
    <property type="match status" value="1"/>
</dbReference>
<protein>
    <submittedName>
        <fullName evidence="8">Tetratricopeptide repeat domain protein</fullName>
    </submittedName>
</protein>
<keyword evidence="2" id="KW-0677">Repeat</keyword>
<proteinExistence type="predicted"/>
<evidence type="ECO:0000256" key="5">
    <source>
        <dbReference type="ARBA" id="ARBA00022833"/>
    </source>
</evidence>
<keyword evidence="3" id="KW-0863">Zinc-finger</keyword>
<sequence length="1128" mass="127645">MATEAVPDANLSVQRDFGDIRGLQTEAKRQFDTDIILRNSLQGAPNSWQIYKRYAAPRLPTYGCSLWLYLHRLKLGLTWLAETDDAYPGVASTQEALRCFPPFRDDDGTIFGAVDINCPDCNAVFSSLSELRHHYLTKYCPGTAIAVYVMTRDRYLTLVQFILDRIADWSYHYSLITKGYRVEKRFIPLNSRPICFFCGNCERPFTFGDGEEEGLDRQRNTPFFVDCKHCGEPCNVSYQPILNDPRDDIVVRGTARDMASANHSRSSSFTQKGSMGSKVPSTNGAGDQSFSKKARKIRDSWSLRSEEDELVAIGFSGLYDLERVHAPHGIYQQIESNNEPGTALSTMSYATNGVNYNGSIVESKRTLCEEESGRPGPKNELRSGQAEKERPQAQQRASWRQSFLQRLFGRKVPKGVSRARSTSDRGKKLIKRANTIRFSFVTKYTRSERRAATTRKSDVVSTDGRTQVTEPTQESVAETEYMALLRETQNIFIHTQHISGGAIVHDASGRQRILKIDEIAQLFLQIKDELSAASIWSRILHEQMRAQNALNQGNLETAMSKFHNALRLLDECPALDIDKHCRAVLLHSLGRVYRHLERTQEATVCYLTALGLFKRTFGRDHPDNFAILHDLGALDSKDGYATQASALYERSFAGRLKTLGHNDPETLKSMQDLATLKVALGDLESALLLLEKAAPALDTVFGLHNERTLIAKNQLSLLYHKLDLNKEAQMICGRTIPHYKAVFGITSPITREAVVRYLECSENFDFPSEINDILDQYQHSREPDALRVIQHLGRSYINAGLYRDAANVFESLVEDFLAIKGPEAIETYDALSALCVSHEQLDSIDKAILAYKQLVHMARRTPEDRYLQTRIGFAEERILALNGRRNMLAAEKQDWACMEPGPCEKCGTPTTTLCNTCNIFRFCNDTCHKAASASHASQCIPSVTRLESKSIRMKHKCPVPARDLAITRIRQLDTTRPVNITASTAYHLDHRKFTTFRMKLNPDVNTVIVFARESDIRYTMINNPPHLFPPSKVQWTTPERQESIFYAPASPGSNPTEEARYLLVAPGKKMLRALVDKRVRVRGGGGEKERFRALDIPNKDLVEYAQGLVLNDYPYEPFMYVFEWVWKD</sequence>
<dbReference type="Proteomes" id="UP000249526">
    <property type="component" value="Unassembled WGS sequence"/>
</dbReference>
<dbReference type="AlphaFoldDB" id="A0A8G1RCW1"/>
<evidence type="ECO:0000256" key="1">
    <source>
        <dbReference type="ARBA" id="ARBA00022723"/>
    </source>
</evidence>
<feature type="region of interest" description="Disordered" evidence="6">
    <location>
        <begin position="257"/>
        <end position="291"/>
    </location>
</feature>
<evidence type="ECO:0000256" key="3">
    <source>
        <dbReference type="ARBA" id="ARBA00022771"/>
    </source>
</evidence>
<dbReference type="InterPro" id="IPR011990">
    <property type="entry name" value="TPR-like_helical_dom_sf"/>
</dbReference>
<dbReference type="Gene3D" id="1.25.40.10">
    <property type="entry name" value="Tetratricopeptide repeat domain"/>
    <property type="match status" value="2"/>
</dbReference>
<feature type="region of interest" description="Disordered" evidence="6">
    <location>
        <begin position="452"/>
        <end position="473"/>
    </location>
</feature>
<feature type="compositionally biased region" description="Basic and acidic residues" evidence="6">
    <location>
        <begin position="368"/>
        <end position="391"/>
    </location>
</feature>
<keyword evidence="4" id="KW-0802">TPR repeat</keyword>
<evidence type="ECO:0000256" key="4">
    <source>
        <dbReference type="ARBA" id="ARBA00022803"/>
    </source>
</evidence>
<evidence type="ECO:0000259" key="7">
    <source>
        <dbReference type="PROSITE" id="PS01360"/>
    </source>
</evidence>
<dbReference type="SUPFAM" id="SSF48452">
    <property type="entry name" value="TPR-like"/>
    <property type="match status" value="2"/>
</dbReference>
<dbReference type="PANTHER" id="PTHR45641">
    <property type="entry name" value="TETRATRICOPEPTIDE REPEAT PROTEIN (AFU_ORTHOLOGUE AFUA_6G03870)"/>
    <property type="match status" value="1"/>
</dbReference>